<accession>G9ZKB1</accession>
<dbReference type="PATRIC" id="fig|797515.3.peg.144"/>
<keyword evidence="1" id="KW-0812">Transmembrane</keyword>
<dbReference type="EMBL" id="AGEY01000010">
    <property type="protein sequence ID" value="EHM01258.1"/>
    <property type="molecule type" value="Genomic_DNA"/>
</dbReference>
<keyword evidence="1" id="KW-1133">Transmembrane helix</keyword>
<sequence>MVIKKLADNASFLVLTAIRPAIVFAGLIMIKIYFIKHPY</sequence>
<dbReference type="HOGENOM" id="CLU_3311859_0_0_9"/>
<protein>
    <submittedName>
        <fullName evidence="2">Uncharacterized protein</fullName>
    </submittedName>
</protein>
<comment type="caution">
    <text evidence="2">The sequence shown here is derived from an EMBL/GenBank/DDBJ whole genome shotgun (WGS) entry which is preliminary data.</text>
</comment>
<evidence type="ECO:0000313" key="2">
    <source>
        <dbReference type="EMBL" id="EHM01258.1"/>
    </source>
</evidence>
<evidence type="ECO:0000256" key="1">
    <source>
        <dbReference type="SAM" id="Phobius"/>
    </source>
</evidence>
<dbReference type="Proteomes" id="UP000004625">
    <property type="component" value="Unassembled WGS sequence"/>
</dbReference>
<name>G9ZKB1_9LACO</name>
<reference evidence="2 3" key="1">
    <citation type="submission" date="2011-09" db="EMBL/GenBank/DDBJ databases">
        <authorList>
            <person name="Weinstock G."/>
            <person name="Sodergren E."/>
            <person name="Clifton S."/>
            <person name="Fulton L."/>
            <person name="Fulton B."/>
            <person name="Courtney L."/>
            <person name="Fronick C."/>
            <person name="Harrison M."/>
            <person name="Strong C."/>
            <person name="Farmer C."/>
            <person name="Delahaunty K."/>
            <person name="Markovic C."/>
            <person name="Hall O."/>
            <person name="Minx P."/>
            <person name="Tomlinson C."/>
            <person name="Mitreva M."/>
            <person name="Hou S."/>
            <person name="Chen J."/>
            <person name="Wollam A."/>
            <person name="Pepin K.H."/>
            <person name="Johnson M."/>
            <person name="Bhonagiri V."/>
            <person name="Zhang X."/>
            <person name="Suruliraj S."/>
            <person name="Warren W."/>
            <person name="Chinwalla A."/>
            <person name="Mardis E.R."/>
            <person name="Wilson R.K."/>
        </authorList>
    </citation>
    <scope>NUCLEOTIDE SEQUENCE [LARGE SCALE GENOMIC DNA]</scope>
    <source>
        <strain evidence="2 3">F0439</strain>
    </source>
</reference>
<gene>
    <name evidence="2" type="ORF">HMPREF9103_00159</name>
</gene>
<dbReference type="AlphaFoldDB" id="G9ZKB1"/>
<organism evidence="2 3">
    <name type="scientific">Lentilactobacillus parafarraginis F0439</name>
    <dbReference type="NCBI Taxonomy" id="797515"/>
    <lineage>
        <taxon>Bacteria</taxon>
        <taxon>Bacillati</taxon>
        <taxon>Bacillota</taxon>
        <taxon>Bacilli</taxon>
        <taxon>Lactobacillales</taxon>
        <taxon>Lactobacillaceae</taxon>
        <taxon>Lentilactobacillus</taxon>
    </lineage>
</organism>
<evidence type="ECO:0000313" key="3">
    <source>
        <dbReference type="Proteomes" id="UP000004625"/>
    </source>
</evidence>
<feature type="transmembrane region" description="Helical" evidence="1">
    <location>
        <begin position="12"/>
        <end position="35"/>
    </location>
</feature>
<proteinExistence type="predicted"/>
<keyword evidence="3" id="KW-1185">Reference proteome</keyword>
<keyword evidence="1" id="KW-0472">Membrane</keyword>